<dbReference type="RefSeq" id="WP_402701604.1">
    <property type="nucleotide sequence ID" value="NZ_JBIUZV010000008.1"/>
</dbReference>
<dbReference type="Proteomes" id="UP001617427">
    <property type="component" value="Unassembled WGS sequence"/>
</dbReference>
<keyword evidence="3" id="KW-1185">Reference proteome</keyword>
<name>A0ABW8F1E9_9BURK</name>
<proteinExistence type="predicted"/>
<feature type="signal peptide" evidence="1">
    <location>
        <begin position="1"/>
        <end position="24"/>
    </location>
</feature>
<evidence type="ECO:0000313" key="3">
    <source>
        <dbReference type="Proteomes" id="UP001617427"/>
    </source>
</evidence>
<keyword evidence="1" id="KW-0732">Signal</keyword>
<evidence type="ECO:0000256" key="1">
    <source>
        <dbReference type="SAM" id="SignalP"/>
    </source>
</evidence>
<reference evidence="2 3" key="1">
    <citation type="submission" date="2024-10" db="EMBL/GenBank/DDBJ databases">
        <title>The Natural Products Discovery Center: Release of the First 8490 Sequenced Strains for Exploring Actinobacteria Biosynthetic Diversity.</title>
        <authorList>
            <person name="Kalkreuter E."/>
            <person name="Kautsar S.A."/>
            <person name="Yang D."/>
            <person name="Bader C.D."/>
            <person name="Teijaro C.N."/>
            <person name="Fluegel L."/>
            <person name="Davis C.M."/>
            <person name="Simpson J.R."/>
            <person name="Lauterbach L."/>
            <person name="Steele A.D."/>
            <person name="Gui C."/>
            <person name="Meng S."/>
            <person name="Li G."/>
            <person name="Viehrig K."/>
            <person name="Ye F."/>
            <person name="Su P."/>
            <person name="Kiefer A.F."/>
            <person name="Nichols A."/>
            <person name="Cepeda A.J."/>
            <person name="Yan W."/>
            <person name="Fan B."/>
            <person name="Jiang Y."/>
            <person name="Adhikari A."/>
            <person name="Zheng C.-J."/>
            <person name="Schuster L."/>
            <person name="Cowan T.M."/>
            <person name="Smanski M.J."/>
            <person name="Chevrette M.G."/>
            <person name="De Carvalho L.P.S."/>
            <person name="Shen B."/>
        </authorList>
    </citation>
    <scope>NUCLEOTIDE SEQUENCE [LARGE SCALE GENOMIC DNA]</scope>
    <source>
        <strain evidence="2 3">NPDC087045</strain>
    </source>
</reference>
<feature type="chain" id="PRO_5046756148" evidence="1">
    <location>
        <begin position="25"/>
        <end position="227"/>
    </location>
</feature>
<gene>
    <name evidence="2" type="ORF">ACIPEN_14970</name>
</gene>
<evidence type="ECO:0000313" key="2">
    <source>
        <dbReference type="EMBL" id="MFJ3047129.1"/>
    </source>
</evidence>
<dbReference type="EMBL" id="JBIUZV010000008">
    <property type="protein sequence ID" value="MFJ3047129.1"/>
    <property type="molecule type" value="Genomic_DNA"/>
</dbReference>
<dbReference type="InterPro" id="IPR010546">
    <property type="entry name" value="DUF1120"/>
</dbReference>
<protein>
    <submittedName>
        <fullName evidence="2">DUF1120 domain-containing protein</fullName>
    </submittedName>
</protein>
<comment type="caution">
    <text evidence="2">The sequence shown here is derived from an EMBL/GenBank/DDBJ whole genome shotgun (WGS) entry which is preliminary data.</text>
</comment>
<dbReference type="Pfam" id="PF06551">
    <property type="entry name" value="DUF1120"/>
    <property type="match status" value="1"/>
</dbReference>
<accession>A0ABW8F1E9</accession>
<sequence>MPAIPPSCHSLLRLMLLCAGVAYAGSGGAASMVPMEVVVTLTPAACTPTLSNGGVADYGTMNANILRQGQVTTLPAMSMTFSINCDAAAKFSVRVIDNRSASLVPGIVAAGSGNSALGDDYNFGLGIASGRNVGGYTIRFVPNTYTGDYQPVKLMSSTDGNTWSDAGNGAASKRLRFSWGAGNGTVDAYKAVSGNLSVQPYVNKAENLPLSQDIPLDGSATLELHYL</sequence>
<organism evidence="2 3">
    <name type="scientific">Herbaspirillum chlorophenolicum</name>
    <dbReference type="NCBI Taxonomy" id="211589"/>
    <lineage>
        <taxon>Bacteria</taxon>
        <taxon>Pseudomonadati</taxon>
        <taxon>Pseudomonadota</taxon>
        <taxon>Betaproteobacteria</taxon>
        <taxon>Burkholderiales</taxon>
        <taxon>Oxalobacteraceae</taxon>
        <taxon>Herbaspirillum</taxon>
    </lineage>
</organism>